<evidence type="ECO:0000313" key="1">
    <source>
        <dbReference type="EMBL" id="TXK33867.1"/>
    </source>
</evidence>
<reference evidence="1 2" key="1">
    <citation type="submission" date="2019-08" db="EMBL/GenBank/DDBJ databases">
        <authorList>
            <person name="Shi S."/>
        </authorList>
    </citation>
    <scope>NUCLEOTIDE SEQUENCE [LARGE SCALE GENOMIC DNA]</scope>
    <source>
        <strain evidence="1 2">GY10130</strain>
    </source>
</reference>
<evidence type="ECO:0000313" key="2">
    <source>
        <dbReference type="Proteomes" id="UP000321926"/>
    </source>
</evidence>
<sequence length="300" mass="32774">MQKAWLFVLLGLVAGCTAPRAIINSGKVTAPGQFKAGINFGGNIATAPIGQLGDITKAAVDAIRNRDSVFYDSQIDVASKAMMAYALDPVGPTFDFYLRYGLVERVDVGYKYATGVHVFDAMYQFMGSTGTIDNPGVGSGNRWYGSFGLQYAGQGSGILDAVFLKRLQPVLQFTAKRRDLTIPLIFSKSFGPEEEKGNVSFGVVYSHTFINYGFDPSGVYERIGRDAVEVPAFSGKNNFSSFGMFLNAKFGFKYVYLLPALSIYYQNYGTYQVLNSKSHSYSGLTFIPSLGVQASFGKRR</sequence>
<comment type="caution">
    <text evidence="1">The sequence shown here is derived from an EMBL/GenBank/DDBJ whole genome shotgun (WGS) entry which is preliminary data.</text>
</comment>
<dbReference type="OrthoDB" id="874053at2"/>
<gene>
    <name evidence="1" type="ORF">FVR03_18270</name>
</gene>
<dbReference type="EMBL" id="VRTY01000084">
    <property type="protein sequence ID" value="TXK33867.1"/>
    <property type="molecule type" value="Genomic_DNA"/>
</dbReference>
<dbReference type="AlphaFoldDB" id="A0A5C8JB09"/>
<proteinExistence type="predicted"/>
<dbReference type="Proteomes" id="UP000321926">
    <property type="component" value="Unassembled WGS sequence"/>
</dbReference>
<name>A0A5C8JB09_9BACT</name>
<dbReference type="PROSITE" id="PS51257">
    <property type="entry name" value="PROKAR_LIPOPROTEIN"/>
    <property type="match status" value="1"/>
</dbReference>
<organism evidence="1 2">
    <name type="scientific">Pontibacter qinzhouensis</name>
    <dbReference type="NCBI Taxonomy" id="2603253"/>
    <lineage>
        <taxon>Bacteria</taxon>
        <taxon>Pseudomonadati</taxon>
        <taxon>Bacteroidota</taxon>
        <taxon>Cytophagia</taxon>
        <taxon>Cytophagales</taxon>
        <taxon>Hymenobacteraceae</taxon>
        <taxon>Pontibacter</taxon>
    </lineage>
</organism>
<dbReference type="RefSeq" id="WP_147923211.1">
    <property type="nucleotide sequence ID" value="NZ_VRTY01000084.1"/>
</dbReference>
<keyword evidence="2" id="KW-1185">Reference proteome</keyword>
<protein>
    <submittedName>
        <fullName evidence="1">Uncharacterized protein</fullName>
    </submittedName>
</protein>
<accession>A0A5C8JB09</accession>